<name>A0A6V8N6I8_9BACT</name>
<dbReference type="Gene3D" id="3.30.565.10">
    <property type="entry name" value="Histidine kinase-like ATPase, C-terminal domain"/>
    <property type="match status" value="1"/>
</dbReference>
<dbReference type="Pfam" id="PF00512">
    <property type="entry name" value="HisKA"/>
    <property type="match status" value="1"/>
</dbReference>
<dbReference type="SMART" id="SM00091">
    <property type="entry name" value="PAS"/>
    <property type="match status" value="1"/>
</dbReference>
<keyword evidence="11" id="KW-1185">Reference proteome</keyword>
<dbReference type="InterPro" id="IPR005467">
    <property type="entry name" value="His_kinase_dom"/>
</dbReference>
<dbReference type="FunFam" id="1.10.287.130:FF:000070">
    <property type="entry name" value="Histidine kinase sensor protein"/>
    <property type="match status" value="1"/>
</dbReference>
<dbReference type="Proteomes" id="UP000587586">
    <property type="component" value="Unassembled WGS sequence"/>
</dbReference>
<proteinExistence type="predicted"/>
<dbReference type="FunFam" id="3.30.565.10:FF:000006">
    <property type="entry name" value="Sensor histidine kinase WalK"/>
    <property type="match status" value="1"/>
</dbReference>
<dbReference type="CDD" id="cd00082">
    <property type="entry name" value="HisKA"/>
    <property type="match status" value="1"/>
</dbReference>
<comment type="catalytic activity">
    <reaction evidence="1">
        <text>ATP + protein L-histidine = ADP + protein N-phospho-L-histidine.</text>
        <dbReference type="EC" id="2.7.13.3"/>
    </reaction>
</comment>
<dbReference type="PROSITE" id="PS50112">
    <property type="entry name" value="PAS"/>
    <property type="match status" value="1"/>
</dbReference>
<evidence type="ECO:0000256" key="5">
    <source>
        <dbReference type="ARBA" id="ARBA00022777"/>
    </source>
</evidence>
<dbReference type="InterPro" id="IPR003594">
    <property type="entry name" value="HATPase_dom"/>
</dbReference>
<dbReference type="AlphaFoldDB" id="A0A6V8N6I8"/>
<dbReference type="Pfam" id="PF00989">
    <property type="entry name" value="PAS"/>
    <property type="match status" value="1"/>
</dbReference>
<dbReference type="InterPro" id="IPR050351">
    <property type="entry name" value="BphY/WalK/GraS-like"/>
</dbReference>
<organism evidence="10 11">
    <name type="scientific">Geomonas limicola</name>
    <dbReference type="NCBI Taxonomy" id="2740186"/>
    <lineage>
        <taxon>Bacteria</taxon>
        <taxon>Pseudomonadati</taxon>
        <taxon>Thermodesulfobacteriota</taxon>
        <taxon>Desulfuromonadia</taxon>
        <taxon>Geobacterales</taxon>
        <taxon>Geobacteraceae</taxon>
        <taxon>Geomonas</taxon>
    </lineage>
</organism>
<evidence type="ECO:0000256" key="2">
    <source>
        <dbReference type="ARBA" id="ARBA00012438"/>
    </source>
</evidence>
<dbReference type="Pfam" id="PF02518">
    <property type="entry name" value="HATPase_c"/>
    <property type="match status" value="1"/>
</dbReference>
<evidence type="ECO:0000313" key="11">
    <source>
        <dbReference type="Proteomes" id="UP000587586"/>
    </source>
</evidence>
<sequence length="452" mass="50709">MQQKEPQEKMTVTGRKTVHQLRDLIPLVSTLELHQIELEQQNQELRQARQDMEQLLKQYTELYDLAPVGYFTLDFSGTVLAVNLAGATLLGTERAALIGRSFPGLVNHLDRHAFEAFLLKTRDTTEKQELEIGLQRMAEGDLPLFVKLEALADSAGHTCLLAAIDMTKRKLAEEELDRYREQLEWLVRERTYSLEAEIAERTRAELEIKELNSTLERRVEVRTAELQATIRDLQTFSYSVSHDLRSPLRSINSFASMLLEDYGARLDEEGQRLLGSILRRTVSMGALIDDLLNFTKNSRLQLSLQVIDMTALARESVDKLQGNGIGGQTEFKIAVLPTARGDRAMIAQVLENLLGNAAKFSGNAGHPVVEVGCQVQEQALVYFVRDNGIGFEMKYADTIFGVFQRLHTSEDFEGTGVGLAIVEQVITKHGGKVWAEGRPGEGATFFFLLPRS</sequence>
<keyword evidence="5" id="KW-0418">Kinase</keyword>
<dbReference type="EC" id="2.7.13.3" evidence="2"/>
<dbReference type="InterPro" id="IPR036890">
    <property type="entry name" value="HATPase_C_sf"/>
</dbReference>
<accession>A0A6V8N6I8</accession>
<dbReference type="PRINTS" id="PR00344">
    <property type="entry name" value="BCTRLSENSOR"/>
</dbReference>
<dbReference type="InterPro" id="IPR036097">
    <property type="entry name" value="HisK_dim/P_sf"/>
</dbReference>
<evidence type="ECO:0000256" key="4">
    <source>
        <dbReference type="ARBA" id="ARBA00022679"/>
    </source>
</evidence>
<feature type="coiled-coil region" evidence="7">
    <location>
        <begin position="169"/>
        <end position="214"/>
    </location>
</feature>
<evidence type="ECO:0000256" key="6">
    <source>
        <dbReference type="ARBA" id="ARBA00023136"/>
    </source>
</evidence>
<dbReference type="Gene3D" id="3.30.450.20">
    <property type="entry name" value="PAS domain"/>
    <property type="match status" value="1"/>
</dbReference>
<dbReference type="SUPFAM" id="SSF47384">
    <property type="entry name" value="Homodimeric domain of signal transducing histidine kinase"/>
    <property type="match status" value="1"/>
</dbReference>
<evidence type="ECO:0000256" key="3">
    <source>
        <dbReference type="ARBA" id="ARBA00022553"/>
    </source>
</evidence>
<keyword evidence="4" id="KW-0808">Transferase</keyword>
<dbReference type="Gene3D" id="1.10.287.130">
    <property type="match status" value="1"/>
</dbReference>
<gene>
    <name evidence="10" type="ORF">GMLC_16700</name>
</gene>
<evidence type="ECO:0000256" key="7">
    <source>
        <dbReference type="SAM" id="Coils"/>
    </source>
</evidence>
<dbReference type="SUPFAM" id="SSF55785">
    <property type="entry name" value="PYP-like sensor domain (PAS domain)"/>
    <property type="match status" value="1"/>
</dbReference>
<dbReference type="GO" id="GO:0016020">
    <property type="term" value="C:membrane"/>
    <property type="evidence" value="ECO:0007669"/>
    <property type="project" value="UniProtKB-SubCell"/>
</dbReference>
<dbReference type="SMART" id="SM00388">
    <property type="entry name" value="HisKA"/>
    <property type="match status" value="1"/>
</dbReference>
<reference evidence="11" key="1">
    <citation type="submission" date="2020-06" db="EMBL/GenBank/DDBJ databases">
        <title>Draft genomic sequecing of Geomonas sp. Red745.</title>
        <authorList>
            <person name="Itoh H."/>
            <person name="Xu Z.X."/>
            <person name="Ushijima N."/>
            <person name="Masuda Y."/>
            <person name="Shiratori Y."/>
            <person name="Senoo K."/>
        </authorList>
    </citation>
    <scope>NUCLEOTIDE SEQUENCE [LARGE SCALE GENOMIC DNA]</scope>
    <source>
        <strain evidence="11">Red745</strain>
    </source>
</reference>
<dbReference type="InterPro" id="IPR013767">
    <property type="entry name" value="PAS_fold"/>
</dbReference>
<dbReference type="GO" id="GO:0000155">
    <property type="term" value="F:phosphorelay sensor kinase activity"/>
    <property type="evidence" value="ECO:0007669"/>
    <property type="project" value="InterPro"/>
</dbReference>
<dbReference type="PANTHER" id="PTHR42878:SF15">
    <property type="entry name" value="BACTERIOPHYTOCHROME"/>
    <property type="match status" value="1"/>
</dbReference>
<evidence type="ECO:0000259" key="8">
    <source>
        <dbReference type="PROSITE" id="PS50109"/>
    </source>
</evidence>
<feature type="domain" description="Histidine kinase" evidence="8">
    <location>
        <begin position="239"/>
        <end position="452"/>
    </location>
</feature>
<dbReference type="EMBL" id="BLXZ01000003">
    <property type="protein sequence ID" value="GFO68091.1"/>
    <property type="molecule type" value="Genomic_DNA"/>
</dbReference>
<dbReference type="PROSITE" id="PS50109">
    <property type="entry name" value="HIS_KIN"/>
    <property type="match status" value="1"/>
</dbReference>
<dbReference type="CDD" id="cd00130">
    <property type="entry name" value="PAS"/>
    <property type="match status" value="1"/>
</dbReference>
<evidence type="ECO:0000256" key="1">
    <source>
        <dbReference type="ARBA" id="ARBA00000085"/>
    </source>
</evidence>
<evidence type="ECO:0000313" key="10">
    <source>
        <dbReference type="EMBL" id="GFO68091.1"/>
    </source>
</evidence>
<evidence type="ECO:0000259" key="9">
    <source>
        <dbReference type="PROSITE" id="PS50112"/>
    </source>
</evidence>
<dbReference type="GO" id="GO:0007234">
    <property type="term" value="P:osmosensory signaling via phosphorelay pathway"/>
    <property type="evidence" value="ECO:0007669"/>
    <property type="project" value="TreeGrafter"/>
</dbReference>
<feature type="coiled-coil region" evidence="7">
    <location>
        <begin position="28"/>
        <end position="65"/>
    </location>
</feature>
<keyword evidence="7" id="KW-0175">Coiled coil</keyword>
<keyword evidence="3" id="KW-0597">Phosphoprotein</keyword>
<dbReference type="InterPro" id="IPR003661">
    <property type="entry name" value="HisK_dim/P_dom"/>
</dbReference>
<dbReference type="GO" id="GO:0000156">
    <property type="term" value="F:phosphorelay response regulator activity"/>
    <property type="evidence" value="ECO:0007669"/>
    <property type="project" value="TreeGrafter"/>
</dbReference>
<feature type="domain" description="PAS" evidence="9">
    <location>
        <begin position="55"/>
        <end position="141"/>
    </location>
</feature>
<dbReference type="InterPro" id="IPR035965">
    <property type="entry name" value="PAS-like_dom_sf"/>
</dbReference>
<dbReference type="InterPro" id="IPR004358">
    <property type="entry name" value="Sig_transdc_His_kin-like_C"/>
</dbReference>
<dbReference type="GO" id="GO:0006355">
    <property type="term" value="P:regulation of DNA-templated transcription"/>
    <property type="evidence" value="ECO:0007669"/>
    <property type="project" value="InterPro"/>
</dbReference>
<comment type="caution">
    <text evidence="10">The sequence shown here is derived from an EMBL/GenBank/DDBJ whole genome shotgun (WGS) entry which is preliminary data.</text>
</comment>
<keyword evidence="6" id="KW-0472">Membrane</keyword>
<protein>
    <recommendedName>
        <fullName evidence="2">histidine kinase</fullName>
        <ecNumber evidence="2">2.7.13.3</ecNumber>
    </recommendedName>
</protein>
<dbReference type="InterPro" id="IPR000014">
    <property type="entry name" value="PAS"/>
</dbReference>
<dbReference type="PANTHER" id="PTHR42878">
    <property type="entry name" value="TWO-COMPONENT HISTIDINE KINASE"/>
    <property type="match status" value="1"/>
</dbReference>
<dbReference type="SMART" id="SM00387">
    <property type="entry name" value="HATPase_c"/>
    <property type="match status" value="1"/>
</dbReference>
<dbReference type="SUPFAM" id="SSF55874">
    <property type="entry name" value="ATPase domain of HSP90 chaperone/DNA topoisomerase II/histidine kinase"/>
    <property type="match status" value="1"/>
</dbReference>
<dbReference type="NCBIfam" id="TIGR00229">
    <property type="entry name" value="sensory_box"/>
    <property type="match status" value="1"/>
</dbReference>
<dbReference type="GO" id="GO:0030295">
    <property type="term" value="F:protein kinase activator activity"/>
    <property type="evidence" value="ECO:0007669"/>
    <property type="project" value="TreeGrafter"/>
</dbReference>